<dbReference type="Gene3D" id="2.60.120.10">
    <property type="entry name" value="Jelly Rolls"/>
    <property type="match status" value="1"/>
</dbReference>
<organism evidence="2 3">
    <name type="scientific">Fibrobacter succinogenes</name>
    <name type="common">Bacteroides succinogenes</name>
    <dbReference type="NCBI Taxonomy" id="833"/>
    <lineage>
        <taxon>Bacteria</taxon>
        <taxon>Pseudomonadati</taxon>
        <taxon>Fibrobacterota</taxon>
        <taxon>Fibrobacteria</taxon>
        <taxon>Fibrobacterales</taxon>
        <taxon>Fibrobacteraceae</taxon>
        <taxon>Fibrobacter</taxon>
    </lineage>
</organism>
<dbReference type="InterPro" id="IPR047263">
    <property type="entry name" value="HNL-like_cupin"/>
</dbReference>
<dbReference type="Gene3D" id="1.20.1290.10">
    <property type="entry name" value="AhpD-like"/>
    <property type="match status" value="1"/>
</dbReference>
<evidence type="ECO:0000313" key="3">
    <source>
        <dbReference type="Proteomes" id="UP000255423"/>
    </source>
</evidence>
<name>A0A380S6Z5_FIBSU</name>
<reference evidence="2 3" key="1">
    <citation type="submission" date="2017-08" db="EMBL/GenBank/DDBJ databases">
        <authorList>
            <person name="de Groot N.N."/>
        </authorList>
    </citation>
    <scope>NUCLEOTIDE SEQUENCE [LARGE SCALE GENOMIC DNA]</scope>
    <source>
        <strain evidence="2 3">HM2</strain>
    </source>
</reference>
<dbReference type="SUPFAM" id="SSF51182">
    <property type="entry name" value="RmlC-like cupins"/>
    <property type="match status" value="1"/>
</dbReference>
<accession>A0A380S6Z5</accession>
<dbReference type="RefSeq" id="WP_109572861.1">
    <property type="nucleotide sequence ID" value="NZ_UHJL01000002.1"/>
</dbReference>
<dbReference type="InterPro" id="IPR011051">
    <property type="entry name" value="RmlC_Cupin_sf"/>
</dbReference>
<dbReference type="InterPro" id="IPR003779">
    <property type="entry name" value="CMD-like"/>
</dbReference>
<feature type="domain" description="Carboxymuconolactone decarboxylase-like" evidence="1">
    <location>
        <begin position="173"/>
        <end position="251"/>
    </location>
</feature>
<proteinExistence type="predicted"/>
<dbReference type="Proteomes" id="UP000255423">
    <property type="component" value="Unassembled WGS sequence"/>
</dbReference>
<dbReference type="InterPro" id="IPR029032">
    <property type="entry name" value="AhpD-like"/>
</dbReference>
<dbReference type="CDD" id="cd02233">
    <property type="entry name" value="cupin_HNL-like"/>
    <property type="match status" value="1"/>
</dbReference>
<gene>
    <name evidence="2" type="ORF">SAMN05661053_1746</name>
</gene>
<sequence>MELGTIMTMLGMGAVLAACDCCPQDGAKALSQDKELRAVMDNFTQNEVPAATPLVEKREVELIRLVSLVTQQSGALLQEEVATALAQGLAPEEILEAIYQCAPYTGFPRTVDAVEIARSVFKAKNVKVDENRATVTAQSRLEAGADAQGTLFGQTFRDMAKNGKSGMPTINYFLASNCFGDYYTRKGLDLNTRELLTMAILVNLGTEPQLKAHIGANLKIRTADYVEQAIYNCLPYCGYPRTLNALRLFKEAVTEAEAANATAGAVNATVAKVAEQGRSVPGKDWSVFPVGKPNDAYAKYFVGKSYLDMISKEQVGVGNVTFEPTCRNNWHIHHAKKGGGQILIATAGRGYYQEWGKPAVELKPGDVVNIPAGVKHWHGAAPDSWFQHLAIEVPGEGGRNEWREPVSDEDYGKLK</sequence>
<dbReference type="InterPro" id="IPR014710">
    <property type="entry name" value="RmlC-like_jellyroll"/>
</dbReference>
<feature type="domain" description="Carboxymuconolactone decarboxylase-like" evidence="1">
    <location>
        <begin position="52"/>
        <end position="118"/>
    </location>
</feature>
<dbReference type="PANTHER" id="PTHR43698">
    <property type="entry name" value="RIBD C-TERMINAL DOMAIN CONTAINING PROTEIN"/>
    <property type="match status" value="1"/>
</dbReference>
<protein>
    <submittedName>
        <fullName evidence="2">Cupin domain protein</fullName>
    </submittedName>
</protein>
<evidence type="ECO:0000259" key="1">
    <source>
        <dbReference type="Pfam" id="PF02627"/>
    </source>
</evidence>
<dbReference type="Pfam" id="PF02627">
    <property type="entry name" value="CMD"/>
    <property type="match status" value="2"/>
</dbReference>
<dbReference type="PANTHER" id="PTHR43698:SF1">
    <property type="entry name" value="BLL4564 PROTEIN"/>
    <property type="match status" value="1"/>
</dbReference>
<evidence type="ECO:0000313" key="2">
    <source>
        <dbReference type="EMBL" id="SUQ24346.1"/>
    </source>
</evidence>
<dbReference type="EMBL" id="UHJL01000002">
    <property type="protein sequence ID" value="SUQ24346.1"/>
    <property type="molecule type" value="Genomic_DNA"/>
</dbReference>
<dbReference type="SUPFAM" id="SSF69118">
    <property type="entry name" value="AhpD-like"/>
    <property type="match status" value="1"/>
</dbReference>
<dbReference type="AlphaFoldDB" id="A0A380S6Z5"/>
<dbReference type="GO" id="GO:0051920">
    <property type="term" value="F:peroxiredoxin activity"/>
    <property type="evidence" value="ECO:0007669"/>
    <property type="project" value="InterPro"/>
</dbReference>